<evidence type="ECO:0000313" key="2">
    <source>
        <dbReference type="Proteomes" id="UP000229554"/>
    </source>
</evidence>
<gene>
    <name evidence="1" type="ORF">COU88_00970</name>
</gene>
<dbReference type="EMBL" id="PFED01000041">
    <property type="protein sequence ID" value="PJE63177.1"/>
    <property type="molecule type" value="Genomic_DNA"/>
</dbReference>
<evidence type="ECO:0000313" key="1">
    <source>
        <dbReference type="EMBL" id="PJE63177.1"/>
    </source>
</evidence>
<comment type="caution">
    <text evidence="1">The sequence shown here is derived from an EMBL/GenBank/DDBJ whole genome shotgun (WGS) entry which is preliminary data.</text>
</comment>
<dbReference type="Proteomes" id="UP000229554">
    <property type="component" value="Unassembled WGS sequence"/>
</dbReference>
<sequence length="274" mass="31049">MLKEMRGVFDSASLVARSGYNHLQYIKPGAEIKPTLYAGKVESAVITLLLDIYGITPKDIHNKTPTFRSCSAFNLQWRAYDEVLDEEKFTTDLVTEQDLDKTPVYHKYAGKTVTGEEGLQIALESISEAIPKSDPNYKQRKDKAEGLLTSYRNRVLTTANNTLYHRDGVLPYALALQTKDEVTGSLGEVGAGICSLLLDIDEPTTVELFKRASVAMQFGDDYLDWRKDWVDYRKRKVTSTKPIRSIENLLVSTLDEYPTEKADCENYLDDKTRR</sequence>
<reference evidence="2" key="1">
    <citation type="submission" date="2017-09" db="EMBL/GenBank/DDBJ databases">
        <title>Depth-based differentiation of microbial function through sediment-hosted aquifers and enrichment of novel symbionts in the deep terrestrial subsurface.</title>
        <authorList>
            <person name="Probst A.J."/>
            <person name="Ladd B."/>
            <person name="Jarett J.K."/>
            <person name="Geller-Mcgrath D.E."/>
            <person name="Sieber C.M.K."/>
            <person name="Emerson J.B."/>
            <person name="Anantharaman K."/>
            <person name="Thomas B.C."/>
            <person name="Malmstrom R."/>
            <person name="Stieglmeier M."/>
            <person name="Klingl A."/>
            <person name="Woyke T."/>
            <person name="Ryan C.M."/>
            <person name="Banfield J.F."/>
        </authorList>
    </citation>
    <scope>NUCLEOTIDE SEQUENCE [LARGE SCALE GENOMIC DNA]</scope>
</reference>
<feature type="non-terminal residue" evidence="1">
    <location>
        <position position="274"/>
    </location>
</feature>
<organism evidence="1 2">
    <name type="scientific">Candidatus Roizmanbacteria bacterium CG10_big_fil_rev_8_21_14_0_10_39_6</name>
    <dbReference type="NCBI Taxonomy" id="1974853"/>
    <lineage>
        <taxon>Bacteria</taxon>
        <taxon>Candidatus Roizmaniibacteriota</taxon>
    </lineage>
</organism>
<proteinExistence type="predicted"/>
<protein>
    <submittedName>
        <fullName evidence="1">Uncharacterized protein</fullName>
    </submittedName>
</protein>
<dbReference type="AlphaFoldDB" id="A0A2M8KTD2"/>
<name>A0A2M8KTD2_9BACT</name>
<accession>A0A2M8KTD2</accession>